<feature type="compositionally biased region" description="Polar residues" evidence="9">
    <location>
        <begin position="1060"/>
        <end position="1072"/>
    </location>
</feature>
<dbReference type="GO" id="GO:0016491">
    <property type="term" value="F:oxidoreductase activity"/>
    <property type="evidence" value="ECO:0007669"/>
    <property type="project" value="InterPro"/>
</dbReference>
<feature type="compositionally biased region" description="Basic and acidic residues" evidence="9">
    <location>
        <begin position="568"/>
        <end position="584"/>
    </location>
</feature>
<feature type="region of interest" description="Disordered" evidence="9">
    <location>
        <begin position="259"/>
        <end position="351"/>
    </location>
</feature>
<dbReference type="InterPro" id="IPR036249">
    <property type="entry name" value="Thioredoxin-like_sf"/>
</dbReference>
<feature type="compositionally biased region" description="Basic and acidic residues" evidence="9">
    <location>
        <begin position="259"/>
        <end position="277"/>
    </location>
</feature>
<keyword evidence="12" id="KW-1185">Reference proteome</keyword>
<dbReference type="GO" id="GO:0051537">
    <property type="term" value="F:2 iron, 2 sulfur cluster binding"/>
    <property type="evidence" value="ECO:0007669"/>
    <property type="project" value="UniProtKB-KW"/>
</dbReference>
<dbReference type="NCBIfam" id="TIGR01958">
    <property type="entry name" value="nuoE_fam"/>
    <property type="match status" value="1"/>
</dbReference>
<feature type="region of interest" description="Disordered" evidence="9">
    <location>
        <begin position="1044"/>
        <end position="1072"/>
    </location>
</feature>
<dbReference type="GO" id="GO:0046872">
    <property type="term" value="F:metal ion binding"/>
    <property type="evidence" value="ECO:0007669"/>
    <property type="project" value="UniProtKB-KW"/>
</dbReference>
<evidence type="ECO:0000256" key="1">
    <source>
        <dbReference type="ARBA" id="ARBA00010643"/>
    </source>
</evidence>
<dbReference type="GO" id="GO:0005743">
    <property type="term" value="C:mitochondrial inner membrane"/>
    <property type="evidence" value="ECO:0007669"/>
    <property type="project" value="UniProtKB-ARBA"/>
</dbReference>
<keyword evidence="2" id="KW-0001">2Fe-2S</keyword>
<dbReference type="GO" id="GO:0098796">
    <property type="term" value="C:membrane protein complex"/>
    <property type="evidence" value="ECO:0007669"/>
    <property type="project" value="UniProtKB-ARBA"/>
</dbReference>
<feature type="compositionally biased region" description="Basic residues" evidence="9">
    <location>
        <begin position="423"/>
        <end position="440"/>
    </location>
</feature>
<dbReference type="Gene3D" id="1.10.10.1590">
    <property type="entry name" value="NADH-quinone oxidoreductase subunit E"/>
    <property type="match status" value="1"/>
</dbReference>
<feature type="compositionally biased region" description="Basic and acidic residues" evidence="9">
    <location>
        <begin position="922"/>
        <end position="957"/>
    </location>
</feature>
<feature type="compositionally biased region" description="Basic residues" evidence="9">
    <location>
        <begin position="912"/>
        <end position="921"/>
    </location>
</feature>
<feature type="compositionally biased region" description="Basic and acidic residues" evidence="9">
    <location>
        <begin position="828"/>
        <end position="837"/>
    </location>
</feature>
<dbReference type="PROSITE" id="PS01099">
    <property type="entry name" value="COMPLEX1_24K"/>
    <property type="match status" value="1"/>
</dbReference>
<dbReference type="FunFam" id="3.40.30.10:FF:000022">
    <property type="entry name" value="NADH dehydrogenase flavoprotein 2, mitochondrial"/>
    <property type="match status" value="1"/>
</dbReference>
<feature type="region of interest" description="Disordered" evidence="9">
    <location>
        <begin position="472"/>
        <end position="508"/>
    </location>
</feature>
<feature type="compositionally biased region" description="Basic and acidic residues" evidence="9">
    <location>
        <begin position="885"/>
        <end position="911"/>
    </location>
</feature>
<feature type="compositionally biased region" description="Polar residues" evidence="9">
    <location>
        <begin position="1334"/>
        <end position="1347"/>
    </location>
</feature>
<evidence type="ECO:0000256" key="3">
    <source>
        <dbReference type="ARBA" id="ARBA00022723"/>
    </source>
</evidence>
<dbReference type="InterPro" id="IPR041921">
    <property type="entry name" value="NuoE_N"/>
</dbReference>
<evidence type="ECO:0000256" key="6">
    <source>
        <dbReference type="ARBA" id="ARBA00023014"/>
    </source>
</evidence>
<dbReference type="NCBIfam" id="NF005725">
    <property type="entry name" value="PRK07539.1-5"/>
    <property type="match status" value="1"/>
</dbReference>
<evidence type="ECO:0000256" key="2">
    <source>
        <dbReference type="ARBA" id="ARBA00022714"/>
    </source>
</evidence>
<keyword evidence="3" id="KW-0479">Metal-binding</keyword>
<feature type="compositionally biased region" description="Low complexity" evidence="9">
    <location>
        <begin position="668"/>
        <end position="680"/>
    </location>
</feature>
<dbReference type="Gene3D" id="3.40.30.10">
    <property type="entry name" value="Glutaredoxin"/>
    <property type="match status" value="1"/>
</dbReference>
<feature type="compositionally biased region" description="Basic and acidic residues" evidence="9">
    <location>
        <begin position="86"/>
        <end position="165"/>
    </location>
</feature>
<name>A0A139ISU8_9PEZI</name>
<proteinExistence type="inferred from homology"/>
<sequence length="1364" mass="154748">MTSVRGERTIYRETDVEREYDPPRGSYTTIKRYKVPESIARTVYENDDTTTKDKVIIRRTERRDSSPSPTRSTRTYKSHKSHRHHDHDDDYKTEYKVTEKFTERERSRAPSSHSHRDDVDIKITRTERERDPSPRRDIRYRTVYRDYSPERPRSEYRVVERDTEITRAPSPPPADRTETREWRFERERSFSPPRERERPYDIERYSKSTEYFQAPQPQPIIIRESAPQAPIIIREERREPQRIIIRREEPQYEFIEKKEIVEETKDETKSLVKREEPPAPAPVPLPETKPEEDYFYERRVVERRRRSDSYDRKTELRPKDSASQYSSDDSYEYVRREKVTDEDDNRHHRRHLAEGAIAGIGAAEILRHHRKSQGEPTGGRGRNALAGAALGAVGTEAISRVRSMRSLRRHSRSRSRSDDGEPRRRRHRKYRSRSRSKSLSRRQQLGSLAAVAGVAALAGYALNKNKNKETIIVNDGHRRRSRSRRRRHSVDTYVSDEEREHRDPGHRNRRIAQAGLASAAAAGIWEKVRSRSRGGRDRSKSRLRTGVPIAAAGLGGAALAGLYEKNKANKEAKRDAVIEDEVGRGRHRSRSRSRSRSAPAPYGDDRRRSVDGRPGLIAYGHDPIYPESHRGQYSDEEPGHYRRRGGSGSSSPDTRRRRSRSRRRHLAEAGAAAGVAAVAAHEIGKRRERSRASRSREGRREYQPPRVSTASDTDGAGPEDDYYDDRRPDDPYAPPPMGNSYPPYQNQDPYAQQAYPGANYFPPPPNGETSGYVEPQPAYAHAQYNPADYAGQPATQAPYDHQPAYGGYGEPHPGQSHHNYAHDAQYGDEGRRGRDPENVSAPTPVNDEAPTPRESQEGDGVATPRPRSTSRVRFDLESNIAHSPDASRRKDDAKRDDPRDERRSSDNEDGKRRHRHRRHRDKGKERERDARGEREDRRGGERDGTGLMHDKYDRDRDEDSEGTIDLPDRFDEQGNRKPEDPLAEKINDLLSGKGGAGNIFKSLAEGFLGGDDHVAEMQEAVDSGIHERMSFLQHPASLALRERHQRDDMTLRNGMKRRSQSPSPRTISSPHNGLQTRAMGLQGAVTDAAKLHQAAAEGLSGVERIAKRIAHGPQKVNNPDIPFEFNAQNKELIKEVLSRYPSQYKKAAVMPLLDLGQRQHGFTSISVMNEVARILEMPPMRVYEVATFYTMYNRNPVGRFHVQCCTTTPCQLNGSDGVMKAIEEELGIHHGETTEDNIFTFTEVECLGACANAPMVQINDDYYEDLTPETTKELLRALKEAAEKTGASGWAPGLVGESGKHQVSGESTGRRIKLGGAGYTHLGTTVPSPGPMSSRVSCENSAGQTNLLGELPTPEQTLRKDGVF</sequence>
<dbReference type="FunFam" id="1.10.10.1590:FF:000001">
    <property type="entry name" value="NADH-quinone oxidoreductase subunit E"/>
    <property type="match status" value="1"/>
</dbReference>
<dbReference type="EMBL" id="LFZO01000014">
    <property type="protein sequence ID" value="KXT17803.1"/>
    <property type="molecule type" value="Genomic_DNA"/>
</dbReference>
<keyword evidence="4" id="KW-1278">Translocase</keyword>
<evidence type="ECO:0000256" key="7">
    <source>
        <dbReference type="ARBA" id="ARBA00023027"/>
    </source>
</evidence>
<dbReference type="STRING" id="113226.A0A139ISU8"/>
<dbReference type="Proteomes" id="UP000073492">
    <property type="component" value="Unassembled WGS sequence"/>
</dbReference>
<feature type="compositionally biased region" description="Basic residues" evidence="9">
    <location>
        <begin position="655"/>
        <end position="665"/>
    </location>
</feature>
<dbReference type="CDD" id="cd03064">
    <property type="entry name" value="TRX_Fd_NuoE"/>
    <property type="match status" value="1"/>
</dbReference>
<dbReference type="InterPro" id="IPR002023">
    <property type="entry name" value="NuoE-like"/>
</dbReference>
<dbReference type="GO" id="GO:1902494">
    <property type="term" value="C:catalytic complex"/>
    <property type="evidence" value="ECO:0007669"/>
    <property type="project" value="UniProtKB-ARBA"/>
</dbReference>
<feature type="compositionally biased region" description="Pro residues" evidence="9">
    <location>
        <begin position="278"/>
        <end position="287"/>
    </location>
</feature>
<evidence type="ECO:0000259" key="10">
    <source>
        <dbReference type="Pfam" id="PF12868"/>
    </source>
</evidence>
<feature type="compositionally biased region" description="Basic residues" evidence="9">
    <location>
        <begin position="74"/>
        <end position="85"/>
    </location>
</feature>
<feature type="compositionally biased region" description="Basic and acidic residues" evidence="9">
    <location>
        <begin position="966"/>
        <end position="981"/>
    </location>
</feature>
<feature type="compositionally biased region" description="Basic residues" evidence="9">
    <location>
        <begin position="585"/>
        <end position="595"/>
    </location>
</feature>
<feature type="compositionally biased region" description="Basic and acidic residues" evidence="9">
    <location>
        <begin position="627"/>
        <end position="640"/>
    </location>
</feature>
<feature type="compositionally biased region" description="Basic residues" evidence="9">
    <location>
        <begin position="477"/>
        <end position="488"/>
    </location>
</feature>
<dbReference type="PANTHER" id="PTHR35487:SF1">
    <property type="entry name" value="DUF3824 DOMAIN-CONTAINING PROTEIN"/>
    <property type="match status" value="1"/>
</dbReference>
<dbReference type="Pfam" id="PF12868">
    <property type="entry name" value="DUF3824"/>
    <property type="match status" value="2"/>
</dbReference>
<feature type="compositionally biased region" description="Basic residues" evidence="9">
    <location>
        <begin position="402"/>
        <end position="414"/>
    </location>
</feature>
<dbReference type="Pfam" id="PF01257">
    <property type="entry name" value="2Fe-2S_thioredx"/>
    <property type="match status" value="1"/>
</dbReference>
<dbReference type="SUPFAM" id="SSF52833">
    <property type="entry name" value="Thioredoxin-like"/>
    <property type="match status" value="1"/>
</dbReference>
<dbReference type="GO" id="GO:0008137">
    <property type="term" value="F:NADH dehydrogenase (ubiquinone) activity"/>
    <property type="evidence" value="ECO:0007669"/>
    <property type="project" value="UniProtKB-ARBA"/>
</dbReference>
<keyword evidence="7" id="KW-0520">NAD</keyword>
<feature type="compositionally biased region" description="Basic and acidic residues" evidence="9">
    <location>
        <begin position="1"/>
        <end position="22"/>
    </location>
</feature>
<feature type="domain" description="DUF3824" evidence="10">
    <location>
        <begin position="438"/>
        <end position="496"/>
    </location>
</feature>
<dbReference type="InterPro" id="IPR042128">
    <property type="entry name" value="NuoE_dom"/>
</dbReference>
<keyword evidence="5" id="KW-0408">Iron</keyword>
<comment type="similarity">
    <text evidence="1">Belongs to the complex I 24 kDa subunit family.</text>
</comment>
<feature type="region of interest" description="Disordered" evidence="9">
    <location>
        <begin position="1"/>
        <end position="200"/>
    </location>
</feature>
<feature type="region of interest" description="Disordered" evidence="9">
    <location>
        <begin position="400"/>
        <end position="444"/>
    </location>
</feature>
<dbReference type="PANTHER" id="PTHR35487">
    <property type="entry name" value="DUF3824 DOMAIN-CONTAINING PROTEIN"/>
    <property type="match status" value="1"/>
</dbReference>
<dbReference type="GO" id="GO:0006120">
    <property type="term" value="P:mitochondrial electron transport, NADH to ubiquinone"/>
    <property type="evidence" value="ECO:0007669"/>
    <property type="project" value="UniProtKB-ARBA"/>
</dbReference>
<gene>
    <name evidence="11" type="ORF">AC579_5323</name>
</gene>
<evidence type="ECO:0000256" key="4">
    <source>
        <dbReference type="ARBA" id="ARBA00022967"/>
    </source>
</evidence>
<feature type="compositionally biased region" description="Basic and acidic residues" evidence="9">
    <location>
        <begin position="288"/>
        <end position="320"/>
    </location>
</feature>
<keyword evidence="6" id="KW-0411">Iron-sulfur</keyword>
<comment type="caution">
    <text evidence="11">The sequence shown here is derived from an EMBL/GenBank/DDBJ whole genome shotgun (WGS) entry which is preliminary data.</text>
</comment>
<reference evidence="11 12" key="1">
    <citation type="submission" date="2015-07" db="EMBL/GenBank/DDBJ databases">
        <title>Comparative genomics of the Sigatoka disease complex on banana suggests a link between parallel evolutionary changes in Pseudocercospora fijiensis and Pseudocercospora eumusae and increased virulence on the banana host.</title>
        <authorList>
            <person name="Chang T.-C."/>
            <person name="Salvucci A."/>
            <person name="Crous P.W."/>
            <person name="Stergiopoulos I."/>
        </authorList>
    </citation>
    <scope>NUCLEOTIDE SEQUENCE [LARGE SCALE GENOMIC DNA]</scope>
    <source>
        <strain evidence="11 12">CBS 116634</strain>
    </source>
</reference>
<feature type="compositionally biased region" description="Basic and acidic residues" evidence="9">
    <location>
        <begin position="49"/>
        <end position="65"/>
    </location>
</feature>
<dbReference type="OrthoDB" id="3561737at2759"/>
<feature type="compositionally biased region" description="Basic and acidic residues" evidence="9">
    <location>
        <begin position="496"/>
        <end position="506"/>
    </location>
</feature>
<evidence type="ECO:0000256" key="9">
    <source>
        <dbReference type="SAM" id="MobiDB-lite"/>
    </source>
</evidence>
<comment type="cofactor">
    <cofactor evidence="8">
        <name>[2Fe-2S] cluster</name>
        <dbReference type="ChEBI" id="CHEBI:190135"/>
    </cofactor>
</comment>
<feature type="domain" description="DUF3824" evidence="10">
    <location>
        <begin position="658"/>
        <end position="829"/>
    </location>
</feature>
<protein>
    <recommendedName>
        <fullName evidence="10">DUF3824 domain-containing protein</fullName>
    </recommendedName>
</protein>
<evidence type="ECO:0000313" key="11">
    <source>
        <dbReference type="EMBL" id="KXT17803.1"/>
    </source>
</evidence>
<evidence type="ECO:0000313" key="12">
    <source>
        <dbReference type="Proteomes" id="UP000073492"/>
    </source>
</evidence>
<accession>A0A139ISU8</accession>
<feature type="region of interest" description="Disordered" evidence="9">
    <location>
        <begin position="568"/>
        <end position="981"/>
    </location>
</feature>
<feature type="compositionally biased region" description="Basic and acidic residues" evidence="9">
    <location>
        <begin position="682"/>
        <end position="703"/>
    </location>
</feature>
<organism evidence="11 12">
    <name type="scientific">Pseudocercospora musae</name>
    <dbReference type="NCBI Taxonomy" id="113226"/>
    <lineage>
        <taxon>Eukaryota</taxon>
        <taxon>Fungi</taxon>
        <taxon>Dikarya</taxon>
        <taxon>Ascomycota</taxon>
        <taxon>Pezizomycotina</taxon>
        <taxon>Dothideomycetes</taxon>
        <taxon>Dothideomycetidae</taxon>
        <taxon>Mycosphaerellales</taxon>
        <taxon>Mycosphaerellaceae</taxon>
        <taxon>Pseudocercospora</taxon>
    </lineage>
</organism>
<evidence type="ECO:0000256" key="5">
    <source>
        <dbReference type="ARBA" id="ARBA00023004"/>
    </source>
</evidence>
<evidence type="ECO:0000256" key="8">
    <source>
        <dbReference type="ARBA" id="ARBA00034078"/>
    </source>
</evidence>
<dbReference type="InterPro" id="IPR024436">
    <property type="entry name" value="DUF3824"/>
</dbReference>
<feature type="region of interest" description="Disordered" evidence="9">
    <location>
        <begin position="1325"/>
        <end position="1364"/>
    </location>
</feature>
<feature type="compositionally biased region" description="Basic and acidic residues" evidence="9">
    <location>
        <begin position="175"/>
        <end position="200"/>
    </location>
</feature>